<feature type="domain" description="Sialate O-acetylesterase" evidence="3">
    <location>
        <begin position="432"/>
        <end position="538"/>
    </location>
</feature>
<evidence type="ECO:0000313" key="4">
    <source>
        <dbReference type="EMBL" id="OOQ56398.1"/>
    </source>
</evidence>
<dbReference type="InterPro" id="IPR013783">
    <property type="entry name" value="Ig-like_fold"/>
</dbReference>
<dbReference type="GO" id="GO:0001681">
    <property type="term" value="F:sialate O-acetylesterase activity"/>
    <property type="evidence" value="ECO:0007669"/>
    <property type="project" value="InterPro"/>
</dbReference>
<dbReference type="GO" id="GO:0005975">
    <property type="term" value="P:carbohydrate metabolic process"/>
    <property type="evidence" value="ECO:0007669"/>
    <property type="project" value="InterPro"/>
</dbReference>
<dbReference type="EMBL" id="MBTF01000039">
    <property type="protein sequence ID" value="OOQ56398.1"/>
    <property type="molecule type" value="Genomic_DNA"/>
</dbReference>
<evidence type="ECO:0000259" key="3">
    <source>
        <dbReference type="Pfam" id="PF03629"/>
    </source>
</evidence>
<keyword evidence="1" id="KW-0378">Hydrolase</keyword>
<name>A0A1S9P6X3_9SPHI</name>
<dbReference type="AlphaFoldDB" id="A0A1S9P6X3"/>
<protein>
    <submittedName>
        <fullName evidence="4">9-O-acetylesterase</fullName>
    </submittedName>
</protein>
<evidence type="ECO:0000256" key="1">
    <source>
        <dbReference type="ARBA" id="ARBA00022801"/>
    </source>
</evidence>
<dbReference type="InterPro" id="IPR036514">
    <property type="entry name" value="SGNH_hydro_sf"/>
</dbReference>
<feature type="signal peptide" evidence="2">
    <location>
        <begin position="1"/>
        <end position="21"/>
    </location>
</feature>
<evidence type="ECO:0000313" key="5">
    <source>
        <dbReference type="Proteomes" id="UP000189739"/>
    </source>
</evidence>
<proteinExistence type="predicted"/>
<dbReference type="PANTHER" id="PTHR22901">
    <property type="entry name" value="SIALATE O-ACETYLESTERASE"/>
    <property type="match status" value="1"/>
</dbReference>
<keyword evidence="5" id="KW-1185">Reference proteome</keyword>
<dbReference type="STRING" id="1792845.BC343_18270"/>
<comment type="caution">
    <text evidence="4">The sequence shown here is derived from an EMBL/GenBank/DDBJ whole genome shotgun (WGS) entry which is preliminary data.</text>
</comment>
<accession>A0A1S9P6X3</accession>
<sequence>MKTFRALIFSALAAASLHAQAKITLPSVLTDNMVLQQKTKAALWGKAEPGKLVTVSTTWSKKQFTAVAGADGQWKVLLATPSYGGPYDITISDGEAVTLKNVLIGEVWIASGQSNMEMPVSGWSQVVNYQQELADANNYPSIRLLQVEHITSTEPLDDAKIIGGGWLPCDSKSVAQFSAVAYFFARDIYKKTGIPMGIIHSSWGGTIAEAWESEGTVKQLPDLANAYNKMKTLTKDQSLAIFNKENTEWQANIAAKDGGYQNGVAVWAAPGFDASGWKTMQAPGSWESSVLPDFDGIVWFRKKVTIPESWAGKDVKLSLGAIDDNDITFFNGDKIGETNFYAAPRNYTVPADKVKAGEAVITVRAFDTGGDGGFMGKKGTMFLEYNGERIQLEGAWQYKAAVDFKGYPTPVLNDGPNRPSVLFNAMLNPFTQYAVKGAIWYQGEANTNRAQQYGEIFPALINDWRRDWNNPKMPFYFVQLANFMPVSPQPVSSAWAELRDVQRSTLALPYTGMAVAIDIGEGADIHPHNKQDVGHRLALIALAKDYGQGGVYSGPMYTSQKINGNSISLKFKNADGLTAKNGEKLSGFAIAGDDQKFYWADATISGNTVTVSSPDVKNPVAVRYAWANNPVCNLYNAAGLPASPFRTDSWQYTTFGKK</sequence>
<feature type="chain" id="PRO_5012413620" evidence="2">
    <location>
        <begin position="22"/>
        <end position="658"/>
    </location>
</feature>
<dbReference type="RefSeq" id="WP_078351356.1">
    <property type="nucleotide sequence ID" value="NZ_MBTF01000039.1"/>
</dbReference>
<dbReference type="GO" id="GO:0004553">
    <property type="term" value="F:hydrolase activity, hydrolyzing O-glycosyl compounds"/>
    <property type="evidence" value="ECO:0007669"/>
    <property type="project" value="InterPro"/>
</dbReference>
<dbReference type="Gene3D" id="3.40.50.1110">
    <property type="entry name" value="SGNH hydrolase"/>
    <property type="match status" value="2"/>
</dbReference>
<organism evidence="4 5">
    <name type="scientific">Mucilaginibacter pedocola</name>
    <dbReference type="NCBI Taxonomy" id="1792845"/>
    <lineage>
        <taxon>Bacteria</taxon>
        <taxon>Pseudomonadati</taxon>
        <taxon>Bacteroidota</taxon>
        <taxon>Sphingobacteriia</taxon>
        <taxon>Sphingobacteriales</taxon>
        <taxon>Sphingobacteriaceae</taxon>
        <taxon>Mucilaginibacter</taxon>
    </lineage>
</organism>
<dbReference type="InterPro" id="IPR039329">
    <property type="entry name" value="SIAE"/>
</dbReference>
<dbReference type="SUPFAM" id="SSF52266">
    <property type="entry name" value="SGNH hydrolase"/>
    <property type="match status" value="1"/>
</dbReference>
<dbReference type="InterPro" id="IPR005181">
    <property type="entry name" value="SASA"/>
</dbReference>
<gene>
    <name evidence="4" type="ORF">BC343_18270</name>
</gene>
<dbReference type="InterPro" id="IPR008979">
    <property type="entry name" value="Galactose-bd-like_sf"/>
</dbReference>
<dbReference type="Gene3D" id="2.60.40.10">
    <property type="entry name" value="Immunoglobulins"/>
    <property type="match status" value="1"/>
</dbReference>
<keyword evidence="2" id="KW-0732">Signal</keyword>
<reference evidence="4 5" key="1">
    <citation type="submission" date="2016-07" db="EMBL/GenBank/DDBJ databases">
        <title>Genomic analysis of zinc-resistant bacterium Mucilaginibacter pedocola TBZ30.</title>
        <authorList>
            <person name="Huang J."/>
            <person name="Tang J."/>
        </authorList>
    </citation>
    <scope>NUCLEOTIDE SEQUENCE [LARGE SCALE GENOMIC DNA]</scope>
    <source>
        <strain evidence="4 5">TBZ30</strain>
    </source>
</reference>
<dbReference type="Pfam" id="PF03629">
    <property type="entry name" value="SASA"/>
    <property type="match status" value="1"/>
</dbReference>
<dbReference type="OrthoDB" id="9816001at2"/>
<dbReference type="PANTHER" id="PTHR22901:SF0">
    <property type="entry name" value="SIALATE O-ACETYLESTERASE"/>
    <property type="match status" value="1"/>
</dbReference>
<evidence type="ECO:0000256" key="2">
    <source>
        <dbReference type="SAM" id="SignalP"/>
    </source>
</evidence>
<dbReference type="SUPFAM" id="SSF49785">
    <property type="entry name" value="Galactose-binding domain-like"/>
    <property type="match status" value="1"/>
</dbReference>
<dbReference type="Proteomes" id="UP000189739">
    <property type="component" value="Unassembled WGS sequence"/>
</dbReference>